<evidence type="ECO:0000313" key="4">
    <source>
        <dbReference type="EMBL" id="OMO90382.1"/>
    </source>
</evidence>
<evidence type="ECO:0000259" key="3">
    <source>
        <dbReference type="Pfam" id="PF26130"/>
    </source>
</evidence>
<dbReference type="EMBL" id="AWUE01016556">
    <property type="protein sequence ID" value="OMO90382.1"/>
    <property type="molecule type" value="Genomic_DNA"/>
</dbReference>
<dbReference type="InterPro" id="IPR058594">
    <property type="entry name" value="PB1-like_dom_pln"/>
</dbReference>
<evidence type="ECO:0000256" key="1">
    <source>
        <dbReference type="SAM" id="MobiDB-lite"/>
    </source>
</evidence>
<dbReference type="AlphaFoldDB" id="A0A1R3J6D7"/>
<accession>A0A1R3J6D7</accession>
<keyword evidence="5" id="KW-1185">Reference proteome</keyword>
<reference evidence="5" key="1">
    <citation type="submission" date="2013-09" db="EMBL/GenBank/DDBJ databases">
        <title>Corchorus olitorius genome sequencing.</title>
        <authorList>
            <person name="Alam M."/>
            <person name="Haque M.S."/>
            <person name="Islam M.S."/>
            <person name="Emdad E.M."/>
            <person name="Islam M.M."/>
            <person name="Ahmed B."/>
            <person name="Halim A."/>
            <person name="Hossen Q.M.M."/>
            <person name="Hossain M.Z."/>
            <person name="Ahmed R."/>
            <person name="Khan M.M."/>
            <person name="Islam R."/>
            <person name="Rashid M.M."/>
            <person name="Khan S.A."/>
            <person name="Rahman M.S."/>
            <person name="Alam M."/>
            <person name="Yahiya A.S."/>
            <person name="Khan M.S."/>
            <person name="Azam M.S."/>
            <person name="Haque T."/>
            <person name="Lashkar M.Z.H."/>
            <person name="Akhand A.I."/>
            <person name="Morshed G."/>
            <person name="Roy S."/>
            <person name="Uddin K.S."/>
            <person name="Rabeya T."/>
            <person name="Hossain A.S."/>
            <person name="Chowdhury A."/>
            <person name="Snigdha A.R."/>
            <person name="Mortoza M.S."/>
            <person name="Matin S.A."/>
            <person name="Hoque S.M.E."/>
            <person name="Islam M.K."/>
            <person name="Roy D.K."/>
            <person name="Haider R."/>
            <person name="Moosa M.M."/>
            <person name="Elias S.M."/>
            <person name="Hasan A.M."/>
            <person name="Jahan S."/>
            <person name="Shafiuddin M."/>
            <person name="Mahmood N."/>
            <person name="Shommy N.S."/>
        </authorList>
    </citation>
    <scope>NUCLEOTIDE SEQUENCE [LARGE SCALE GENOMIC DNA]</scope>
    <source>
        <strain evidence="5">cv. O-4</strain>
    </source>
</reference>
<feature type="compositionally biased region" description="Basic and acidic residues" evidence="1">
    <location>
        <begin position="309"/>
        <end position="323"/>
    </location>
</feature>
<feature type="domain" description="PB1-like" evidence="3">
    <location>
        <begin position="19"/>
        <end position="114"/>
    </location>
</feature>
<dbReference type="Proteomes" id="UP000187203">
    <property type="component" value="Unassembled WGS sequence"/>
</dbReference>
<sequence length="718" mass="82711">MDPKLSARYTEEDDGSSFYIVVYGLGKLVRDPKLRYEGGQRIRGAENPDTINLSELKKLVKEHFGVNKVHKLYYFDPVEGSLEKGLKEIKNDGDTLKMLGCWFLYREITVYVEHEIDIPIVQDEVPLLIDGELGCDSQVGCDKAQLKKGPSGVGPAEVVDLTCPEGEFNEINEAAGVGEVLLNPQGFLFEDIRAETGKAKAEEKEASFEKDDEQDLAEEKDDEQDLEEIDAAEESDDELDPNDEDEEDVDEDEADDNENLAAYLVRNRAFTEDEEDPERVVALEKILKSVGRGKRQKTAPETQDEDAEHVDPLEEILRGRATEDAANSDGEADEDERGYQSPVYLSDDHHSLVGSDEDPEHDDAQWRKSRYPHFNPKNAVPDFCKSMVFIDAQQFRDAVRKHSIIKKKDVNWVKNETRRLRVKCLYSPSCPWFLYAGWNEEIKAIQIRNMGDDHTCSENYKNKAVTCDVIAENFHETIRDCPRLKTSRLQKFVLHQLGARVHLKKCIRAKKKIMENVAGNFKQEFRELWDYAEELRSKNPGSTIKGLKAAVKDRLPTAEHRNCARHVFSNWGGRRLPKTYEFAYWNIVKATTPREWDDRFAELDRIDNNKKKELMKKKPKYWTRAFQNEVCKCDMVDNNACESFNSILLDARTKSIIAMLEQIREETMKRILAKRKFVEKWKDNYGPLIKIKFDQRKKDSGGWELRDFAENGVEIKKG</sequence>
<name>A0A1R3J6D7_9ROSI</name>
<dbReference type="OrthoDB" id="1918246at2759"/>
<evidence type="ECO:0000313" key="5">
    <source>
        <dbReference type="Proteomes" id="UP000187203"/>
    </source>
</evidence>
<dbReference type="PANTHER" id="PTHR31973">
    <property type="entry name" value="POLYPROTEIN, PUTATIVE-RELATED"/>
    <property type="match status" value="1"/>
</dbReference>
<dbReference type="Pfam" id="PF26130">
    <property type="entry name" value="PB1-like"/>
    <property type="match status" value="1"/>
</dbReference>
<dbReference type="PANTHER" id="PTHR31973:SF187">
    <property type="entry name" value="MUTATOR TRANSPOSASE MUDRA PROTEIN"/>
    <property type="match status" value="1"/>
</dbReference>
<evidence type="ECO:0000259" key="2">
    <source>
        <dbReference type="Pfam" id="PF03108"/>
    </source>
</evidence>
<gene>
    <name evidence="4" type="ORF">COLO4_19203</name>
</gene>
<dbReference type="InterPro" id="IPR004332">
    <property type="entry name" value="Transposase_MuDR"/>
</dbReference>
<protein>
    <submittedName>
        <fullName evidence="4">Transposase, MuDR, plant</fullName>
    </submittedName>
</protein>
<organism evidence="4 5">
    <name type="scientific">Corchorus olitorius</name>
    <dbReference type="NCBI Taxonomy" id="93759"/>
    <lineage>
        <taxon>Eukaryota</taxon>
        <taxon>Viridiplantae</taxon>
        <taxon>Streptophyta</taxon>
        <taxon>Embryophyta</taxon>
        <taxon>Tracheophyta</taxon>
        <taxon>Spermatophyta</taxon>
        <taxon>Magnoliopsida</taxon>
        <taxon>eudicotyledons</taxon>
        <taxon>Gunneridae</taxon>
        <taxon>Pentapetalae</taxon>
        <taxon>rosids</taxon>
        <taxon>malvids</taxon>
        <taxon>Malvales</taxon>
        <taxon>Malvaceae</taxon>
        <taxon>Grewioideae</taxon>
        <taxon>Apeibeae</taxon>
        <taxon>Corchorus</taxon>
    </lineage>
</organism>
<feature type="region of interest" description="Disordered" evidence="1">
    <location>
        <begin position="290"/>
        <end position="364"/>
    </location>
</feature>
<feature type="compositionally biased region" description="Basic and acidic residues" evidence="1">
    <location>
        <begin position="198"/>
        <end position="209"/>
    </location>
</feature>
<dbReference type="Pfam" id="PF03108">
    <property type="entry name" value="DBD_Tnp_Mut"/>
    <property type="match status" value="1"/>
</dbReference>
<feature type="compositionally biased region" description="Acidic residues" evidence="1">
    <location>
        <begin position="210"/>
        <end position="258"/>
    </location>
</feature>
<comment type="caution">
    <text evidence="4">The sequence shown here is derived from an EMBL/GenBank/DDBJ whole genome shotgun (WGS) entry which is preliminary data.</text>
</comment>
<feature type="region of interest" description="Disordered" evidence="1">
    <location>
        <begin position="198"/>
        <end position="263"/>
    </location>
</feature>
<proteinExistence type="predicted"/>
<feature type="domain" description="Transposase MuDR plant" evidence="2">
    <location>
        <begin position="388"/>
        <end position="447"/>
    </location>
</feature>